<evidence type="ECO:0000313" key="6">
    <source>
        <dbReference type="Proteomes" id="UP000663419"/>
    </source>
</evidence>
<dbReference type="AlphaFoldDB" id="A0A8A1LDI9"/>
<dbReference type="PANTHER" id="PTHR12585">
    <property type="entry name" value="SCC1 / RAD21 FAMILY MEMBER"/>
    <property type="match status" value="1"/>
</dbReference>
<dbReference type="Proteomes" id="UP000663419">
    <property type="component" value="Chromosome 2"/>
</dbReference>
<dbReference type="InterPro" id="IPR006910">
    <property type="entry name" value="Rad21_Rec8_N"/>
</dbReference>
<sequence length="751" mass="81841">MFYSHEILTSREHGVATIWLVATLGAKSATRKVNRKAILEVDVSKACETIIHPEAPMALRLQGNLLYGVSRVYHQQCGYALMDAQTMRDRMKLMLKEVRSTALDPDAGKARPDQLVLPDDPSFIPDLMLPGLNVDLSALEISSDIGSPRKSSLLSSVLVPSSKSSQFSDGQLHLNISSSDIGSLGAGASGYPSDIGSSARKETQFELPAPFAEETGFLLQPDFEFDGEGNIIELTVKPTPKEKVTAISGRSSANVNSRRMAEEGEFQAFQHQFEDGMVLHDDVEMNDAARSNFGSGDPVSILDSGADPSFEPSTERSSETPKAQHRLRKRVIKYFGFDDPPELRNSDLARWNSDYAQNMALAAKVKQNNKLITSAKKNAAYWVMGDRTCRVGIALGVLDCEHPLDMFSGEQMLATLTGNKIGTTRHKRSRDADEDADSEDETRNVRMRGEWEDEIKRGHVIEHDDNYGIGFELQDIEVGRHAPPPMYDDASSQMPWNITASIRGSQPGSSIHSRQFLPSVGGYSSIGGPHSITSGGGPDGSVMGGPSTAFGRRMRRMTSASPLASRGRIGQGMGDISIADEEEFDVRDNLDSNMDLDISVVGHDDITAIRSHHHDSFELYGPAAAVDTQTAAESQWLAATLDQESANFLDFVKNKIGEAGEENVNTPTAAGTEGGHHDDDNDDYAAIPTAFVEISFSTLLPSAVNSRIVATQALLHTLTLATKGALHARQEKCIRYENGHEEFGEIFIRLA</sequence>
<dbReference type="GO" id="GO:0005634">
    <property type="term" value="C:nucleus"/>
    <property type="evidence" value="ECO:0007669"/>
    <property type="project" value="UniProtKB-SubCell"/>
</dbReference>
<gene>
    <name evidence="5" type="ORF">I7I53_06116</name>
</gene>
<evidence type="ECO:0000256" key="3">
    <source>
        <dbReference type="SAM" id="MobiDB-lite"/>
    </source>
</evidence>
<feature type="region of interest" description="Disordered" evidence="3">
    <location>
        <begin position="424"/>
        <end position="444"/>
    </location>
</feature>
<dbReference type="Pfam" id="PF04825">
    <property type="entry name" value="Rad21_Rec8_N"/>
    <property type="match status" value="1"/>
</dbReference>
<reference evidence="5" key="1">
    <citation type="submission" date="2021-01" db="EMBL/GenBank/DDBJ databases">
        <title>Chromosome-level genome assembly of a human fungal pathogen reveals clustering of transcriptionally co-regulated genes.</title>
        <authorList>
            <person name="Voorhies M."/>
            <person name="Cohen S."/>
            <person name="Shea T.P."/>
            <person name="Petrus S."/>
            <person name="Munoz J.F."/>
            <person name="Poplawski S."/>
            <person name="Goldman W.E."/>
            <person name="Michael T."/>
            <person name="Cuomo C.A."/>
            <person name="Sil A."/>
            <person name="Beyhan S."/>
        </authorList>
    </citation>
    <scope>NUCLEOTIDE SEQUENCE</scope>
    <source>
        <strain evidence="5">H88</strain>
    </source>
</reference>
<evidence type="ECO:0000256" key="2">
    <source>
        <dbReference type="ARBA" id="ARBA00023242"/>
    </source>
</evidence>
<dbReference type="GO" id="GO:0007064">
    <property type="term" value="P:mitotic sister chromatid cohesion"/>
    <property type="evidence" value="ECO:0007669"/>
    <property type="project" value="TreeGrafter"/>
</dbReference>
<dbReference type="GO" id="GO:0030892">
    <property type="term" value="C:mitotic cohesin complex"/>
    <property type="evidence" value="ECO:0007669"/>
    <property type="project" value="TreeGrafter"/>
</dbReference>
<dbReference type="CDD" id="cd21789">
    <property type="entry name" value="Rad21_Rec8_M_SpRec8p-like"/>
    <property type="match status" value="1"/>
</dbReference>
<evidence type="ECO:0000259" key="4">
    <source>
        <dbReference type="Pfam" id="PF04825"/>
    </source>
</evidence>
<protein>
    <submittedName>
        <fullName evidence="5">Rad21/Rec8 N terminal domain-containing protein</fullName>
    </submittedName>
</protein>
<accession>A0A8A1LDI9</accession>
<evidence type="ECO:0000256" key="1">
    <source>
        <dbReference type="ARBA" id="ARBA00004123"/>
    </source>
</evidence>
<evidence type="ECO:0000313" key="5">
    <source>
        <dbReference type="EMBL" id="QSS50925.1"/>
    </source>
</evidence>
<dbReference type="PANTHER" id="PTHR12585:SF70">
    <property type="entry name" value="RAD21_REC8 N TERMINAL DOMAIN PROTEIN (AFU_ORTHOLOGUE AFUA_6G02900)"/>
    <property type="match status" value="1"/>
</dbReference>
<dbReference type="VEuPathDB" id="FungiDB:I7I53_06116"/>
<name>A0A8A1LDI9_AJEC8</name>
<feature type="region of interest" description="Disordered" evidence="3">
    <location>
        <begin position="288"/>
        <end position="325"/>
    </location>
</feature>
<dbReference type="GO" id="GO:0003682">
    <property type="term" value="F:chromatin binding"/>
    <property type="evidence" value="ECO:0007669"/>
    <property type="project" value="TreeGrafter"/>
</dbReference>
<dbReference type="InterPro" id="IPR039781">
    <property type="entry name" value="Rad21/Rec8-like"/>
</dbReference>
<comment type="subcellular location">
    <subcellularLocation>
        <location evidence="1">Nucleus</location>
    </subcellularLocation>
</comment>
<keyword evidence="2" id="KW-0539">Nucleus</keyword>
<feature type="domain" description="Rad21/Rec8-like protein N-terminal" evidence="4">
    <location>
        <begin position="1"/>
        <end position="111"/>
    </location>
</feature>
<organism evidence="5 6">
    <name type="scientific">Ajellomyces capsulatus (strain H88)</name>
    <name type="common">Darling's disease fungus</name>
    <name type="synonym">Histoplasma capsulatum</name>
    <dbReference type="NCBI Taxonomy" id="544711"/>
    <lineage>
        <taxon>Eukaryota</taxon>
        <taxon>Fungi</taxon>
        <taxon>Dikarya</taxon>
        <taxon>Ascomycota</taxon>
        <taxon>Pezizomycotina</taxon>
        <taxon>Eurotiomycetes</taxon>
        <taxon>Eurotiomycetidae</taxon>
        <taxon>Onygenales</taxon>
        <taxon>Ajellomycetaceae</taxon>
        <taxon>Histoplasma</taxon>
    </lineage>
</organism>
<dbReference type="EMBL" id="CP069103">
    <property type="protein sequence ID" value="QSS50925.1"/>
    <property type="molecule type" value="Genomic_DNA"/>
</dbReference>
<proteinExistence type="predicted"/>